<dbReference type="OrthoDB" id="10476643at2759"/>
<proteinExistence type="predicted"/>
<sequence>MGMESPSPAEDAMSAPVEEVGAPDAVGGRVEWPGPAGAVWRWNLTNVQRHFLLTHLAHGLQPSQGSESWTHWSQACFDVVARDADAEPFLRAPVFGSGFSFAWHLLTCRESKSLLAN</sequence>
<dbReference type="EMBL" id="MU155156">
    <property type="protein sequence ID" value="KAF9483216.1"/>
    <property type="molecule type" value="Genomic_DNA"/>
</dbReference>
<reference evidence="1" key="1">
    <citation type="submission" date="2020-11" db="EMBL/GenBank/DDBJ databases">
        <authorList>
            <consortium name="DOE Joint Genome Institute"/>
            <person name="Ahrendt S."/>
            <person name="Riley R."/>
            <person name="Andreopoulos W."/>
            <person name="Labutti K."/>
            <person name="Pangilinan J."/>
            <person name="Ruiz-Duenas F.J."/>
            <person name="Barrasa J.M."/>
            <person name="Sanchez-Garcia M."/>
            <person name="Camarero S."/>
            <person name="Miyauchi S."/>
            <person name="Serrano A."/>
            <person name="Linde D."/>
            <person name="Babiker R."/>
            <person name="Drula E."/>
            <person name="Ayuso-Fernandez I."/>
            <person name="Pacheco R."/>
            <person name="Padilla G."/>
            <person name="Ferreira P."/>
            <person name="Barriuso J."/>
            <person name="Kellner H."/>
            <person name="Castanera R."/>
            <person name="Alfaro M."/>
            <person name="Ramirez L."/>
            <person name="Pisabarro A.G."/>
            <person name="Kuo A."/>
            <person name="Tritt A."/>
            <person name="Lipzen A."/>
            <person name="He G."/>
            <person name="Yan M."/>
            <person name="Ng V."/>
            <person name="Cullen D."/>
            <person name="Martin F."/>
            <person name="Rosso M.-N."/>
            <person name="Henrissat B."/>
            <person name="Hibbett D."/>
            <person name="Martinez A.T."/>
            <person name="Grigoriev I.V."/>
        </authorList>
    </citation>
    <scope>NUCLEOTIDE SEQUENCE</scope>
    <source>
        <strain evidence="1">CIRM-BRFM 674</strain>
    </source>
</reference>
<evidence type="ECO:0000313" key="1">
    <source>
        <dbReference type="EMBL" id="KAF9483216.1"/>
    </source>
</evidence>
<keyword evidence="2" id="KW-1185">Reference proteome</keyword>
<protein>
    <submittedName>
        <fullName evidence="1">Uncharacterized protein</fullName>
    </submittedName>
</protein>
<dbReference type="AlphaFoldDB" id="A0A9P6CWR3"/>
<name>A0A9P6CWR3_9AGAR</name>
<gene>
    <name evidence="1" type="ORF">BDN70DRAFT_874095</name>
</gene>
<organism evidence="1 2">
    <name type="scientific">Pholiota conissans</name>
    <dbReference type="NCBI Taxonomy" id="109636"/>
    <lineage>
        <taxon>Eukaryota</taxon>
        <taxon>Fungi</taxon>
        <taxon>Dikarya</taxon>
        <taxon>Basidiomycota</taxon>
        <taxon>Agaricomycotina</taxon>
        <taxon>Agaricomycetes</taxon>
        <taxon>Agaricomycetidae</taxon>
        <taxon>Agaricales</taxon>
        <taxon>Agaricineae</taxon>
        <taxon>Strophariaceae</taxon>
        <taxon>Pholiota</taxon>
    </lineage>
</organism>
<comment type="caution">
    <text evidence="1">The sequence shown here is derived from an EMBL/GenBank/DDBJ whole genome shotgun (WGS) entry which is preliminary data.</text>
</comment>
<evidence type="ECO:0000313" key="2">
    <source>
        <dbReference type="Proteomes" id="UP000807469"/>
    </source>
</evidence>
<accession>A0A9P6CWR3</accession>
<dbReference type="Proteomes" id="UP000807469">
    <property type="component" value="Unassembled WGS sequence"/>
</dbReference>